<dbReference type="InterPro" id="IPR011057">
    <property type="entry name" value="Mss4-like_sf"/>
</dbReference>
<keyword evidence="2 7" id="KW-0560">Oxidoreductase</keyword>
<evidence type="ECO:0000256" key="3">
    <source>
        <dbReference type="ARBA" id="ARBA00023268"/>
    </source>
</evidence>
<keyword evidence="10" id="KW-1185">Reference proteome</keyword>
<dbReference type="SUPFAM" id="SSF51316">
    <property type="entry name" value="Mss4-like"/>
    <property type="match status" value="1"/>
</dbReference>
<evidence type="ECO:0000313" key="9">
    <source>
        <dbReference type="EMBL" id="KAA9004967.1"/>
    </source>
</evidence>
<dbReference type="AlphaFoldDB" id="A0A5J5GA40"/>
<comment type="caution">
    <text evidence="9">The sequence shown here is derived from an EMBL/GenBank/DDBJ whole genome shotgun (WGS) entry which is preliminary data.</text>
</comment>
<dbReference type="EC" id="1.8.4.11" evidence="7"/>
<comment type="catalytic activity">
    <reaction evidence="5">
        <text>L-methionyl-[protein] + [thioredoxin]-disulfide + H2O = L-methionyl-(R)-S-oxide-[protein] + [thioredoxin]-dithiol</text>
        <dbReference type="Rhea" id="RHEA:24164"/>
        <dbReference type="Rhea" id="RHEA-COMP:10698"/>
        <dbReference type="Rhea" id="RHEA-COMP:10700"/>
        <dbReference type="Rhea" id="RHEA-COMP:12313"/>
        <dbReference type="Rhea" id="RHEA-COMP:12314"/>
        <dbReference type="ChEBI" id="CHEBI:15377"/>
        <dbReference type="ChEBI" id="CHEBI:16044"/>
        <dbReference type="ChEBI" id="CHEBI:29950"/>
        <dbReference type="ChEBI" id="CHEBI:45764"/>
        <dbReference type="ChEBI" id="CHEBI:50058"/>
        <dbReference type="EC" id="1.8.4.12"/>
    </reaction>
</comment>
<gene>
    <name evidence="7 9" type="primary">msrA</name>
    <name evidence="9" type="ORF">F4V43_09345</name>
</gene>
<comment type="similarity">
    <text evidence="1 7">Belongs to the MsrA Met sulfoxide reductase family.</text>
</comment>
<reference evidence="9 10" key="1">
    <citation type="submission" date="2019-09" db="EMBL/GenBank/DDBJ databases">
        <title>Bacillus ochoae sp. nov., Paenibacillus whitsoniae sp. nov., Paenibacillus spiritus sp. nov. Isolated from the Mars Exploration Rover during spacecraft assembly.</title>
        <authorList>
            <person name="Seuylemezian A."/>
            <person name="Vaishampayan P."/>
        </authorList>
    </citation>
    <scope>NUCLEOTIDE SEQUENCE [LARGE SCALE GENOMIC DNA]</scope>
    <source>
        <strain evidence="9 10">MER_111</strain>
    </source>
</reference>
<dbReference type="InterPro" id="IPR002569">
    <property type="entry name" value="Met_Sox_Rdtase_MsrA_dom"/>
</dbReference>
<sequence length="328" mass="37164">MAAIADTPDTADTAAAANSRTELATFAGGCFWCMVKPFDELPGIVSVVSGYTGGRTANPTYEEVGTETTGHYEAVRIVFDPERFPYERLLGLYWQQIDPTDAGGQFLDRGSSYRTAIFVHGDRQRELAEKSKREIAASGRFSGRIVTEILPAGPFYPAEPEHQHYYKHRPFDYKLYLKGSGRADYLEARWNRPEDRERLRRTLAPLEYEVTRNRGMEPPFDNAYWNNRRPGVYVDLITGDPLFASADQYEAGDGWPAFRRPLAEGRIRREADLRPGMPRTGLRSRLSGAWLGHLLYDGPAPDGLHYRVNSAALRFIPAEDELHEEERN</sequence>
<dbReference type="NCBIfam" id="TIGR00401">
    <property type="entry name" value="msrA"/>
    <property type="match status" value="1"/>
</dbReference>
<feature type="domain" description="MsrB" evidence="8">
    <location>
        <begin position="196"/>
        <end position="318"/>
    </location>
</feature>
<dbReference type="Gene3D" id="3.30.1060.10">
    <property type="entry name" value="Peptide methionine sulphoxide reductase MsrA"/>
    <property type="match status" value="1"/>
</dbReference>
<evidence type="ECO:0000256" key="5">
    <source>
        <dbReference type="ARBA" id="ARBA00048488"/>
    </source>
</evidence>
<dbReference type="OrthoDB" id="4174719at2"/>
<dbReference type="HAMAP" id="MF_01401">
    <property type="entry name" value="MsrA"/>
    <property type="match status" value="1"/>
</dbReference>
<dbReference type="EMBL" id="VYKK01000012">
    <property type="protein sequence ID" value="KAA9004967.1"/>
    <property type="molecule type" value="Genomic_DNA"/>
</dbReference>
<dbReference type="SUPFAM" id="SSF55068">
    <property type="entry name" value="Peptide methionine sulfoxide reductase"/>
    <property type="match status" value="1"/>
</dbReference>
<comment type="catalytic activity">
    <reaction evidence="4 7">
        <text>L-methionyl-[protein] + [thioredoxin]-disulfide + H2O = L-methionyl-(S)-S-oxide-[protein] + [thioredoxin]-dithiol</text>
        <dbReference type="Rhea" id="RHEA:14217"/>
        <dbReference type="Rhea" id="RHEA-COMP:10698"/>
        <dbReference type="Rhea" id="RHEA-COMP:10700"/>
        <dbReference type="Rhea" id="RHEA-COMP:12313"/>
        <dbReference type="Rhea" id="RHEA-COMP:12315"/>
        <dbReference type="ChEBI" id="CHEBI:15377"/>
        <dbReference type="ChEBI" id="CHEBI:16044"/>
        <dbReference type="ChEBI" id="CHEBI:29950"/>
        <dbReference type="ChEBI" id="CHEBI:44120"/>
        <dbReference type="ChEBI" id="CHEBI:50058"/>
        <dbReference type="EC" id="1.8.4.11"/>
    </reaction>
</comment>
<dbReference type="NCBIfam" id="TIGR00357">
    <property type="entry name" value="peptide-methionine (R)-S-oxide reductase MsrB"/>
    <property type="match status" value="1"/>
</dbReference>
<accession>A0A5J5GA40</accession>
<dbReference type="InterPro" id="IPR002579">
    <property type="entry name" value="Met_Sox_Rdtase_MsrB_dom"/>
</dbReference>
<dbReference type="Pfam" id="PF01641">
    <property type="entry name" value="SelR"/>
    <property type="match status" value="1"/>
</dbReference>
<evidence type="ECO:0000256" key="2">
    <source>
        <dbReference type="ARBA" id="ARBA00023002"/>
    </source>
</evidence>
<comment type="catalytic activity">
    <reaction evidence="6 7">
        <text>[thioredoxin]-disulfide + L-methionine + H2O = L-methionine (S)-S-oxide + [thioredoxin]-dithiol</text>
        <dbReference type="Rhea" id="RHEA:19993"/>
        <dbReference type="Rhea" id="RHEA-COMP:10698"/>
        <dbReference type="Rhea" id="RHEA-COMP:10700"/>
        <dbReference type="ChEBI" id="CHEBI:15377"/>
        <dbReference type="ChEBI" id="CHEBI:29950"/>
        <dbReference type="ChEBI" id="CHEBI:50058"/>
        <dbReference type="ChEBI" id="CHEBI:57844"/>
        <dbReference type="ChEBI" id="CHEBI:58772"/>
        <dbReference type="EC" id="1.8.4.11"/>
    </reaction>
</comment>
<comment type="function">
    <text evidence="7">Has an important function as a repair enzyme for proteins that have been inactivated by oxidation. Catalyzes the reversible oxidation-reduction of methionine sulfoxide in proteins to methionine.</text>
</comment>
<protein>
    <recommendedName>
        <fullName evidence="7">Peptide methionine sulfoxide reductase MsrA</fullName>
        <shortName evidence="7">Protein-methionine-S-oxide reductase</shortName>
        <ecNumber evidence="7">1.8.4.11</ecNumber>
    </recommendedName>
    <alternativeName>
        <fullName evidence="7">Peptide-methionine (S)-S-oxide reductase</fullName>
        <shortName evidence="7">Peptide Met(O) reductase</shortName>
    </alternativeName>
</protein>
<dbReference type="GO" id="GO:0033744">
    <property type="term" value="F:L-methionine:thioredoxin-disulfide S-oxidoreductase activity"/>
    <property type="evidence" value="ECO:0007669"/>
    <property type="project" value="RHEA"/>
</dbReference>
<evidence type="ECO:0000256" key="4">
    <source>
        <dbReference type="ARBA" id="ARBA00047806"/>
    </source>
</evidence>
<evidence type="ECO:0000259" key="8">
    <source>
        <dbReference type="PROSITE" id="PS51790"/>
    </source>
</evidence>
<feature type="active site" evidence="7">
    <location>
        <position position="30"/>
    </location>
</feature>
<dbReference type="GO" id="GO:0033743">
    <property type="term" value="F:peptide-methionine (R)-S-oxide reductase activity"/>
    <property type="evidence" value="ECO:0007669"/>
    <property type="project" value="UniProtKB-EC"/>
</dbReference>
<dbReference type="PROSITE" id="PS51790">
    <property type="entry name" value="MSRB"/>
    <property type="match status" value="1"/>
</dbReference>
<evidence type="ECO:0000256" key="6">
    <source>
        <dbReference type="ARBA" id="ARBA00048782"/>
    </source>
</evidence>
<proteinExistence type="inferred from homology"/>
<evidence type="ECO:0000256" key="7">
    <source>
        <dbReference type="HAMAP-Rule" id="MF_01401"/>
    </source>
</evidence>
<dbReference type="GO" id="GO:0008113">
    <property type="term" value="F:peptide-methionine (S)-S-oxide reductase activity"/>
    <property type="evidence" value="ECO:0007669"/>
    <property type="project" value="UniProtKB-UniRule"/>
</dbReference>
<dbReference type="RefSeq" id="WP_150458119.1">
    <property type="nucleotide sequence ID" value="NZ_VYKK01000012.1"/>
</dbReference>
<name>A0A5J5GA40_9BACL</name>
<keyword evidence="3" id="KW-0511">Multifunctional enzyme</keyword>
<organism evidence="9 10">
    <name type="scientific">Paenibacillus spiritus</name>
    <dbReference type="NCBI Taxonomy" id="2496557"/>
    <lineage>
        <taxon>Bacteria</taxon>
        <taxon>Bacillati</taxon>
        <taxon>Bacillota</taxon>
        <taxon>Bacilli</taxon>
        <taxon>Bacillales</taxon>
        <taxon>Paenibacillaceae</taxon>
        <taxon>Paenibacillus</taxon>
    </lineage>
</organism>
<evidence type="ECO:0000256" key="1">
    <source>
        <dbReference type="ARBA" id="ARBA00005591"/>
    </source>
</evidence>
<dbReference type="PANTHER" id="PTHR43774:SF1">
    <property type="entry name" value="PEPTIDE METHIONINE SULFOXIDE REDUCTASE MSRA 2"/>
    <property type="match status" value="1"/>
</dbReference>
<dbReference type="InterPro" id="IPR036509">
    <property type="entry name" value="Met_Sox_Rdtase_MsrA_sf"/>
</dbReference>
<dbReference type="Pfam" id="PF01625">
    <property type="entry name" value="PMSR"/>
    <property type="match status" value="1"/>
</dbReference>
<dbReference type="Proteomes" id="UP000367750">
    <property type="component" value="Unassembled WGS sequence"/>
</dbReference>
<dbReference type="PANTHER" id="PTHR43774">
    <property type="entry name" value="PEPTIDE METHIONINE SULFOXIDE REDUCTASE"/>
    <property type="match status" value="1"/>
</dbReference>
<evidence type="ECO:0000313" key="10">
    <source>
        <dbReference type="Proteomes" id="UP000367750"/>
    </source>
</evidence>
<dbReference type="Gene3D" id="2.170.150.20">
    <property type="entry name" value="Peptide methionine sulfoxide reductase"/>
    <property type="match status" value="1"/>
</dbReference>